<feature type="transmembrane region" description="Helical" evidence="1">
    <location>
        <begin position="87"/>
        <end position="108"/>
    </location>
</feature>
<name>A0A269XU83_9PROT</name>
<sequence>MYSGFQHNFGHFSKDGFSTLFVKISSLIAHYPASSFIIASMLFMASGFFAVNSLAFKYIGKNVNSVIVCIFVSSCGIWYYLSGKVYYDFPFTVFSLAITIYILLKAYFSETHKPVLFYLFGMACGFMLSWKPYNIFILSGLFSFILCDAKLRTLLLNILLSPLKLLKATILFALGYVLGNYSFLYSVEKTVLGISAYPAQSDFMTFLFDRDGKIWDHVNSLGYNYSNINVISLFIVAILIPVVTKRYLCLFLNIVNFVLFYNYIFRFSPGYPWHGFCYSLCVILGLISACQKSELLNAMRKKILTCLLVGAAAAQVAVTFLYYIPQQAYWIEQDDETYNALRQKSFEIYGNVQTVAENLHGRVFVSCDFNRFITYRNGRKNRLIPAYQSDNPQAWEKLERETFNSGDDTYIVRIVPSSMLYLANIYAIDMSGYSQMEGSKNPLVLRSAL</sequence>
<proteinExistence type="predicted"/>
<dbReference type="AlphaFoldDB" id="A0A269XU83"/>
<keyword evidence="3" id="KW-1185">Reference proteome</keyword>
<keyword evidence="1" id="KW-0812">Transmembrane</keyword>
<feature type="transmembrane region" description="Helical" evidence="1">
    <location>
        <begin position="222"/>
        <end position="240"/>
    </location>
</feature>
<gene>
    <name evidence="2" type="ORF">B8X00_12935</name>
</gene>
<feature type="transmembrane region" description="Helical" evidence="1">
    <location>
        <begin position="63"/>
        <end position="81"/>
    </location>
</feature>
<dbReference type="EMBL" id="NCXK01000041">
    <property type="protein sequence ID" value="PAK76824.1"/>
    <property type="molecule type" value="Genomic_DNA"/>
</dbReference>
<feature type="transmembrane region" description="Helical" evidence="1">
    <location>
        <begin position="271"/>
        <end position="291"/>
    </location>
</feature>
<accession>A0A269XU83</accession>
<feature type="transmembrane region" description="Helical" evidence="1">
    <location>
        <begin position="303"/>
        <end position="324"/>
    </location>
</feature>
<evidence type="ECO:0000256" key="1">
    <source>
        <dbReference type="SAM" id="Phobius"/>
    </source>
</evidence>
<protein>
    <recommendedName>
        <fullName evidence="4">Glycosyltransferase RgtA/B/C/D-like domain-containing protein</fullName>
    </recommendedName>
</protein>
<feature type="transmembrane region" description="Helical" evidence="1">
    <location>
        <begin position="247"/>
        <end position="265"/>
    </location>
</feature>
<dbReference type="Proteomes" id="UP000216151">
    <property type="component" value="Unassembled WGS sequence"/>
</dbReference>
<evidence type="ECO:0000313" key="2">
    <source>
        <dbReference type="EMBL" id="PAK76824.1"/>
    </source>
</evidence>
<keyword evidence="1" id="KW-0472">Membrane</keyword>
<feature type="transmembrane region" description="Helical" evidence="1">
    <location>
        <begin position="115"/>
        <end position="130"/>
    </location>
</feature>
<comment type="caution">
    <text evidence="2">The sequence shown here is derived from an EMBL/GenBank/DDBJ whole genome shotgun (WGS) entry which is preliminary data.</text>
</comment>
<reference evidence="2 3" key="1">
    <citation type="submission" date="2017-04" db="EMBL/GenBank/DDBJ databases">
        <title>Kefir bacterial isolates.</title>
        <authorList>
            <person name="Kim Y."/>
            <person name="Blasche S."/>
            <person name="Patil K.R."/>
        </authorList>
    </citation>
    <scope>NUCLEOTIDE SEQUENCE [LARGE SCALE GENOMIC DNA]</scope>
    <source>
        <strain evidence="2 3">KR</strain>
    </source>
</reference>
<feature type="transmembrane region" description="Helical" evidence="1">
    <location>
        <begin position="28"/>
        <end position="51"/>
    </location>
</feature>
<organism evidence="2 3">
    <name type="scientific">Acetobacter fabarum</name>
    <dbReference type="NCBI Taxonomy" id="483199"/>
    <lineage>
        <taxon>Bacteria</taxon>
        <taxon>Pseudomonadati</taxon>
        <taxon>Pseudomonadota</taxon>
        <taxon>Alphaproteobacteria</taxon>
        <taxon>Acetobacterales</taxon>
        <taxon>Acetobacteraceae</taxon>
        <taxon>Acetobacter</taxon>
    </lineage>
</organism>
<evidence type="ECO:0000313" key="3">
    <source>
        <dbReference type="Proteomes" id="UP000216151"/>
    </source>
</evidence>
<evidence type="ECO:0008006" key="4">
    <source>
        <dbReference type="Google" id="ProtNLM"/>
    </source>
</evidence>
<keyword evidence="1" id="KW-1133">Transmembrane helix</keyword>